<keyword evidence="2" id="KW-0472">Membrane</keyword>
<dbReference type="EMBL" id="QBMN01000066">
    <property type="protein sequence ID" value="PZO41305.1"/>
    <property type="molecule type" value="Genomic_DNA"/>
</dbReference>
<feature type="region of interest" description="Disordered" evidence="1">
    <location>
        <begin position="79"/>
        <end position="177"/>
    </location>
</feature>
<evidence type="ECO:0000313" key="3">
    <source>
        <dbReference type="EMBL" id="PZO41305.1"/>
    </source>
</evidence>
<evidence type="ECO:0000256" key="2">
    <source>
        <dbReference type="SAM" id="Phobius"/>
    </source>
</evidence>
<proteinExistence type="predicted"/>
<name>A0A2W4Y2R5_9CYAN</name>
<dbReference type="AlphaFoldDB" id="A0A2W4Y2R5"/>
<gene>
    <name evidence="3" type="ORF">DCF17_10955</name>
</gene>
<evidence type="ECO:0000313" key="4">
    <source>
        <dbReference type="Proteomes" id="UP000249081"/>
    </source>
</evidence>
<comment type="caution">
    <text evidence="3">The sequence shown here is derived from an EMBL/GenBank/DDBJ whole genome shotgun (WGS) entry which is preliminary data.</text>
</comment>
<sequence>MATVRLIVVLLVLGVVVLLGVQNLATAIPLVFFGGSTQALPLGVWLVSAIALGAITTLALIILLGKGGGGGQNRSASYKYRPQSFYEPSDPAYSDRGGKTAASEGPGNPPPYQASGPSGGGGRSSSTSASLRSDIPADDDPSWRAWTNLKSPGQWGDWESLSQAPNPEAAPGTFSGTAFSTSGASGIIDGVTTWFSSSKQRAKQQQKINESLRELDDDWGDMENRPYRSPGVSPVQDSMDDIDQGWDVSDPHRDIEASQAPRRVYRDGSIYSYSYRDEADPAPSSGQVDNIYAPPDDIAYGSDYGNDDPGPYDTADDYDSAPGYALDHSDYENSGDDSYDGPDGDDTPLGEPEIAEDGVVDADYRVIVPPYTAAAAATWVDGSDDAPGDDWDEADDALTP</sequence>
<evidence type="ECO:0000256" key="1">
    <source>
        <dbReference type="SAM" id="MobiDB-lite"/>
    </source>
</evidence>
<feature type="region of interest" description="Disordered" evidence="1">
    <location>
        <begin position="379"/>
        <end position="400"/>
    </location>
</feature>
<keyword evidence="2" id="KW-0812">Transmembrane</keyword>
<feature type="transmembrane region" description="Helical" evidence="2">
    <location>
        <begin position="43"/>
        <end position="64"/>
    </location>
</feature>
<reference evidence="4" key="1">
    <citation type="submission" date="2018-04" db="EMBL/GenBank/DDBJ databases">
        <authorList>
            <person name="Cornet L."/>
        </authorList>
    </citation>
    <scope>NUCLEOTIDE SEQUENCE [LARGE SCALE GENOMIC DNA]</scope>
</reference>
<protein>
    <recommendedName>
        <fullName evidence="5">LapA family protein</fullName>
    </recommendedName>
</protein>
<feature type="compositionally biased region" description="Low complexity" evidence="1">
    <location>
        <begin position="124"/>
        <end position="133"/>
    </location>
</feature>
<evidence type="ECO:0008006" key="5">
    <source>
        <dbReference type="Google" id="ProtNLM"/>
    </source>
</evidence>
<feature type="compositionally biased region" description="Acidic residues" evidence="1">
    <location>
        <begin position="382"/>
        <end position="400"/>
    </location>
</feature>
<accession>A0A2W4Y2R5</accession>
<reference evidence="3 4" key="2">
    <citation type="submission" date="2018-06" db="EMBL/GenBank/DDBJ databases">
        <title>Metagenomic assembly of (sub)arctic Cyanobacteria and their associated microbiome from non-axenic cultures.</title>
        <authorList>
            <person name="Baurain D."/>
        </authorList>
    </citation>
    <scope>NUCLEOTIDE SEQUENCE [LARGE SCALE GENOMIC DNA]</scope>
    <source>
        <strain evidence="3">ULC041bin1</strain>
    </source>
</reference>
<keyword evidence="2" id="KW-1133">Transmembrane helix</keyword>
<feature type="region of interest" description="Disordered" evidence="1">
    <location>
        <begin position="213"/>
        <end position="361"/>
    </location>
</feature>
<organism evidence="3 4">
    <name type="scientific">Shackletoniella antarctica</name>
    <dbReference type="NCBI Taxonomy" id="268115"/>
    <lineage>
        <taxon>Bacteria</taxon>
        <taxon>Bacillati</taxon>
        <taxon>Cyanobacteriota</taxon>
        <taxon>Cyanophyceae</taxon>
        <taxon>Oculatellales</taxon>
        <taxon>Oculatellaceae</taxon>
        <taxon>Shackletoniella</taxon>
    </lineage>
</organism>
<feature type="compositionally biased region" description="Acidic residues" evidence="1">
    <location>
        <begin position="333"/>
        <end position="360"/>
    </location>
</feature>
<dbReference type="Proteomes" id="UP000249081">
    <property type="component" value="Unassembled WGS sequence"/>
</dbReference>